<name>A0A919R6Q6_9ACTN</name>
<dbReference type="InterPro" id="IPR002938">
    <property type="entry name" value="FAD-bd"/>
</dbReference>
<sequence>MSDRQILISGASIAGPALAYWLRRYGFEPVVVERAPAFRDGGHAVDLRGTAHEVVERMGLMPQVRRASIGTRGMSFVDAAGRRRAGMDVATLGGEGAVSEIEILRGDLARVFYEATRDEVEYIFDDSISALDEDGTGVKVTFERGAPRRFGVVAGADGVHSVVRALAFGPEERYVRHLGAYSSYFTIPYPMSHDRWDRYHTPLGGRVVAVRPTVRPDEAKALFGFTSPPLSYDRREAAAQKRIVAERFAGVGWEAPRLLAAMAEAPDFYFDATAQVHVDGWSRGRAVLLGDAGYCPSSLTGLGTSLALIGAYVLAGELAAAGGDHRAAFPAYQDAMRGLVRQAQARAGGTGFLMPDSRAVRLARDVSLRTLPYVPWKGMVARKLREGATVALKDYSH</sequence>
<dbReference type="Proteomes" id="UP000655287">
    <property type="component" value="Unassembled WGS sequence"/>
</dbReference>
<dbReference type="PRINTS" id="PR00420">
    <property type="entry name" value="RNGMNOXGNASE"/>
</dbReference>
<dbReference type="Pfam" id="PF01494">
    <property type="entry name" value="FAD_binding_3"/>
    <property type="match status" value="1"/>
</dbReference>
<feature type="domain" description="FAD-binding" evidence="1">
    <location>
        <begin position="5"/>
        <end position="321"/>
    </location>
</feature>
<reference evidence="2" key="1">
    <citation type="submission" date="2021-01" db="EMBL/GenBank/DDBJ databases">
        <title>Whole genome shotgun sequence of Sphaerisporangium rufum NBRC 109079.</title>
        <authorList>
            <person name="Komaki H."/>
            <person name="Tamura T."/>
        </authorList>
    </citation>
    <scope>NUCLEOTIDE SEQUENCE</scope>
    <source>
        <strain evidence="2">NBRC 109079</strain>
    </source>
</reference>
<dbReference type="Gene3D" id="3.50.50.60">
    <property type="entry name" value="FAD/NAD(P)-binding domain"/>
    <property type="match status" value="1"/>
</dbReference>
<dbReference type="GO" id="GO:0071949">
    <property type="term" value="F:FAD binding"/>
    <property type="evidence" value="ECO:0007669"/>
    <property type="project" value="InterPro"/>
</dbReference>
<dbReference type="InterPro" id="IPR051704">
    <property type="entry name" value="FAD_aromatic-hydroxylase"/>
</dbReference>
<dbReference type="AlphaFoldDB" id="A0A919R6Q6"/>
<accession>A0A919R6Q6</accession>
<dbReference type="EMBL" id="BOOU01000077">
    <property type="protein sequence ID" value="GII80706.1"/>
    <property type="molecule type" value="Genomic_DNA"/>
</dbReference>
<dbReference type="Gene3D" id="3.30.9.10">
    <property type="entry name" value="D-Amino Acid Oxidase, subunit A, domain 2"/>
    <property type="match status" value="1"/>
</dbReference>
<dbReference type="PANTHER" id="PTHR46865">
    <property type="entry name" value="OXIDOREDUCTASE-RELATED"/>
    <property type="match status" value="1"/>
</dbReference>
<dbReference type="PANTHER" id="PTHR46865:SF2">
    <property type="entry name" value="MONOOXYGENASE"/>
    <property type="match status" value="1"/>
</dbReference>
<comment type="caution">
    <text evidence="2">The sequence shown here is derived from an EMBL/GenBank/DDBJ whole genome shotgun (WGS) entry which is preliminary data.</text>
</comment>
<keyword evidence="3" id="KW-1185">Reference proteome</keyword>
<evidence type="ECO:0000259" key="1">
    <source>
        <dbReference type="Pfam" id="PF01494"/>
    </source>
</evidence>
<gene>
    <name evidence="2" type="ORF">Sru01_56880</name>
</gene>
<dbReference type="RefSeq" id="WP_203991827.1">
    <property type="nucleotide sequence ID" value="NZ_BOOU01000077.1"/>
</dbReference>
<proteinExistence type="predicted"/>
<dbReference type="InterPro" id="IPR036188">
    <property type="entry name" value="FAD/NAD-bd_sf"/>
</dbReference>
<dbReference type="SUPFAM" id="SSF51905">
    <property type="entry name" value="FAD/NAD(P)-binding domain"/>
    <property type="match status" value="1"/>
</dbReference>
<protein>
    <submittedName>
        <fullName evidence="2">FAD-dependent oxidoreductase</fullName>
    </submittedName>
</protein>
<evidence type="ECO:0000313" key="2">
    <source>
        <dbReference type="EMBL" id="GII80706.1"/>
    </source>
</evidence>
<organism evidence="2 3">
    <name type="scientific">Sphaerisporangium rufum</name>
    <dbReference type="NCBI Taxonomy" id="1381558"/>
    <lineage>
        <taxon>Bacteria</taxon>
        <taxon>Bacillati</taxon>
        <taxon>Actinomycetota</taxon>
        <taxon>Actinomycetes</taxon>
        <taxon>Streptosporangiales</taxon>
        <taxon>Streptosporangiaceae</taxon>
        <taxon>Sphaerisporangium</taxon>
    </lineage>
</organism>
<evidence type="ECO:0000313" key="3">
    <source>
        <dbReference type="Proteomes" id="UP000655287"/>
    </source>
</evidence>